<proteinExistence type="predicted"/>
<dbReference type="Pfam" id="PF00010">
    <property type="entry name" value="HLH"/>
    <property type="match status" value="1"/>
</dbReference>
<keyword evidence="5" id="KW-0175">Coiled coil</keyword>
<evidence type="ECO:0000256" key="2">
    <source>
        <dbReference type="ARBA" id="ARBA00023015"/>
    </source>
</evidence>
<gene>
    <name evidence="8" type="ORF">Bca52824_069393</name>
</gene>
<accession>A0A8X7Q765</accession>
<dbReference type="GO" id="GO:0046983">
    <property type="term" value="F:protein dimerization activity"/>
    <property type="evidence" value="ECO:0007669"/>
    <property type="project" value="InterPro"/>
</dbReference>
<dbReference type="AlphaFoldDB" id="A0A8X7Q765"/>
<comment type="subcellular location">
    <subcellularLocation>
        <location evidence="1">Nucleus</location>
    </subcellularLocation>
</comment>
<feature type="region of interest" description="Disordered" evidence="6">
    <location>
        <begin position="49"/>
        <end position="78"/>
    </location>
</feature>
<evidence type="ECO:0000256" key="1">
    <source>
        <dbReference type="ARBA" id="ARBA00004123"/>
    </source>
</evidence>
<organism evidence="8 9">
    <name type="scientific">Brassica carinata</name>
    <name type="common">Ethiopian mustard</name>
    <name type="synonym">Abyssinian cabbage</name>
    <dbReference type="NCBI Taxonomy" id="52824"/>
    <lineage>
        <taxon>Eukaryota</taxon>
        <taxon>Viridiplantae</taxon>
        <taxon>Streptophyta</taxon>
        <taxon>Embryophyta</taxon>
        <taxon>Tracheophyta</taxon>
        <taxon>Spermatophyta</taxon>
        <taxon>Magnoliopsida</taxon>
        <taxon>eudicotyledons</taxon>
        <taxon>Gunneridae</taxon>
        <taxon>Pentapetalae</taxon>
        <taxon>rosids</taxon>
        <taxon>malvids</taxon>
        <taxon>Brassicales</taxon>
        <taxon>Brassicaceae</taxon>
        <taxon>Brassiceae</taxon>
        <taxon>Brassica</taxon>
    </lineage>
</organism>
<dbReference type="Gene3D" id="4.10.280.10">
    <property type="entry name" value="Helix-loop-helix DNA-binding domain"/>
    <property type="match status" value="1"/>
</dbReference>
<dbReference type="CDD" id="cd18914">
    <property type="entry name" value="bHLH_AtORG2_like"/>
    <property type="match status" value="1"/>
</dbReference>
<dbReference type="InterPro" id="IPR015660">
    <property type="entry name" value="MASH1/Ascl1a-like"/>
</dbReference>
<dbReference type="SMART" id="SM00353">
    <property type="entry name" value="HLH"/>
    <property type="match status" value="1"/>
</dbReference>
<evidence type="ECO:0000313" key="9">
    <source>
        <dbReference type="Proteomes" id="UP000886595"/>
    </source>
</evidence>
<comment type="caution">
    <text evidence="8">The sequence shown here is derived from an EMBL/GenBank/DDBJ whole genome shotgun (WGS) entry which is preliminary data.</text>
</comment>
<protein>
    <recommendedName>
        <fullName evidence="7">BHLH domain-containing protein</fullName>
    </recommendedName>
</protein>
<dbReference type="GO" id="GO:0000981">
    <property type="term" value="F:DNA-binding transcription factor activity, RNA polymerase II-specific"/>
    <property type="evidence" value="ECO:0007669"/>
    <property type="project" value="TreeGrafter"/>
</dbReference>
<dbReference type="PANTHER" id="PTHR13935">
    <property type="entry name" value="ACHAETE-SCUTE TRANSCRIPTION FACTOR-RELATED"/>
    <property type="match status" value="1"/>
</dbReference>
<dbReference type="PROSITE" id="PS50888">
    <property type="entry name" value="BHLH"/>
    <property type="match status" value="1"/>
</dbReference>
<dbReference type="OrthoDB" id="1935281at2759"/>
<keyword evidence="9" id="KW-1185">Reference proteome</keyword>
<keyword evidence="2" id="KW-0805">Transcription regulation</keyword>
<evidence type="ECO:0000313" key="8">
    <source>
        <dbReference type="EMBL" id="KAG2262314.1"/>
    </source>
</evidence>
<keyword evidence="4" id="KW-0539">Nucleus</keyword>
<reference evidence="8 9" key="1">
    <citation type="submission" date="2020-02" db="EMBL/GenBank/DDBJ databases">
        <authorList>
            <person name="Ma Q."/>
            <person name="Huang Y."/>
            <person name="Song X."/>
            <person name="Pei D."/>
        </authorList>
    </citation>
    <scope>NUCLEOTIDE SEQUENCE [LARGE SCALE GENOMIC DNA]</scope>
    <source>
        <strain evidence="8">Sxm20200214</strain>
        <tissue evidence="8">Leaf</tissue>
    </source>
</reference>
<dbReference type="Proteomes" id="UP000886595">
    <property type="component" value="Unassembled WGS sequence"/>
</dbReference>
<dbReference type="InterPro" id="IPR011598">
    <property type="entry name" value="bHLH_dom"/>
</dbReference>
<evidence type="ECO:0000259" key="7">
    <source>
        <dbReference type="PROSITE" id="PS50888"/>
    </source>
</evidence>
<dbReference type="GO" id="GO:0000977">
    <property type="term" value="F:RNA polymerase II transcription regulatory region sequence-specific DNA binding"/>
    <property type="evidence" value="ECO:0007669"/>
    <property type="project" value="TreeGrafter"/>
</dbReference>
<keyword evidence="3" id="KW-0804">Transcription</keyword>
<feature type="coiled-coil region" evidence="5">
    <location>
        <begin position="114"/>
        <end position="141"/>
    </location>
</feature>
<dbReference type="SUPFAM" id="SSF47459">
    <property type="entry name" value="HLH, helix-loop-helix DNA-binding domain"/>
    <property type="match status" value="1"/>
</dbReference>
<dbReference type="InterPro" id="IPR036638">
    <property type="entry name" value="HLH_DNA-bd_sf"/>
</dbReference>
<dbReference type="GO" id="GO:0090575">
    <property type="term" value="C:RNA polymerase II transcription regulator complex"/>
    <property type="evidence" value="ECO:0007669"/>
    <property type="project" value="TreeGrafter"/>
</dbReference>
<evidence type="ECO:0000256" key="3">
    <source>
        <dbReference type="ARBA" id="ARBA00023163"/>
    </source>
</evidence>
<evidence type="ECO:0000256" key="6">
    <source>
        <dbReference type="SAM" id="MobiDB-lite"/>
    </source>
</evidence>
<dbReference type="PANTHER" id="PTHR13935:SF111">
    <property type="entry name" value="TRANSCRIPTION FACTOR BHLH125"/>
    <property type="match status" value="1"/>
</dbReference>
<evidence type="ECO:0000256" key="4">
    <source>
        <dbReference type="ARBA" id="ARBA00023242"/>
    </source>
</evidence>
<sequence>MDFETSLFMPDLTDEDGLLFSDSFLLSPLISYQSHDVCNQITDKNGVSNKKRSLRDTYGASEANDGDDDRESKKMRHRAIERQRRLEVSSLFKNLRSLLPLQYIQGKRSTADHVSQAVNYINDLQNKIKELTEKKNRLKTSIPGTVTAHPTTEECTSSLSSSLSTCSCVDGNHITVMVIPCFIGIEIIISCCLERNKSSCLSGVLQILVQEERLSVVSCLSTRMHQRFVHTIVSQVDDGTKINISELKDKIENKYS</sequence>
<feature type="domain" description="BHLH" evidence="7">
    <location>
        <begin position="72"/>
        <end position="124"/>
    </location>
</feature>
<name>A0A8X7Q765_BRACI</name>
<dbReference type="EMBL" id="JAAMPC010000014">
    <property type="protein sequence ID" value="KAG2262314.1"/>
    <property type="molecule type" value="Genomic_DNA"/>
</dbReference>
<evidence type="ECO:0000256" key="5">
    <source>
        <dbReference type="SAM" id="Coils"/>
    </source>
</evidence>